<dbReference type="AlphaFoldDB" id="A0A6J7A240"/>
<organism evidence="2">
    <name type="scientific">freshwater metagenome</name>
    <dbReference type="NCBI Taxonomy" id="449393"/>
    <lineage>
        <taxon>unclassified sequences</taxon>
        <taxon>metagenomes</taxon>
        <taxon>ecological metagenomes</taxon>
    </lineage>
</organism>
<reference evidence="2" key="1">
    <citation type="submission" date="2020-05" db="EMBL/GenBank/DDBJ databases">
        <authorList>
            <person name="Chiriac C."/>
            <person name="Salcher M."/>
            <person name="Ghai R."/>
            <person name="Kavagutti S V."/>
        </authorList>
    </citation>
    <scope>NUCLEOTIDE SEQUENCE</scope>
</reference>
<evidence type="ECO:0000313" key="2">
    <source>
        <dbReference type="EMBL" id="CAB4826895.1"/>
    </source>
</evidence>
<accession>A0A6J7A240</accession>
<protein>
    <submittedName>
        <fullName evidence="2">Unannotated protein</fullName>
    </submittedName>
</protein>
<evidence type="ECO:0000256" key="1">
    <source>
        <dbReference type="SAM" id="MobiDB-lite"/>
    </source>
</evidence>
<dbReference type="EMBL" id="CAFBPW010000242">
    <property type="protein sequence ID" value="CAB5039301.1"/>
    <property type="molecule type" value="Genomic_DNA"/>
</dbReference>
<feature type="compositionally biased region" description="Low complexity" evidence="1">
    <location>
        <begin position="80"/>
        <end position="93"/>
    </location>
</feature>
<proteinExistence type="predicted"/>
<gene>
    <name evidence="2" type="ORF">UFOPK3046_02084</name>
    <name evidence="3" type="ORF">UFOPK4173_01661</name>
</gene>
<feature type="region of interest" description="Disordered" evidence="1">
    <location>
        <begin position="74"/>
        <end position="93"/>
    </location>
</feature>
<name>A0A6J7A240_9ZZZZ</name>
<evidence type="ECO:0000313" key="3">
    <source>
        <dbReference type="EMBL" id="CAB5039301.1"/>
    </source>
</evidence>
<dbReference type="Pfam" id="PF01391">
    <property type="entry name" value="Collagen"/>
    <property type="match status" value="1"/>
</dbReference>
<dbReference type="EMBL" id="CAFAAQ010000291">
    <property type="protein sequence ID" value="CAB4826895.1"/>
    <property type="molecule type" value="Genomic_DNA"/>
</dbReference>
<dbReference type="InterPro" id="IPR008160">
    <property type="entry name" value="Collagen"/>
</dbReference>
<sequence>MTGRNLRVAAGAALVFGLLSWIPAAAVTAPGLPIAEPGGPCLSGFSVPLSGGSNQLYKCVNNQWVVVSSLDGGTGPAGPAGPTGATGAAGTNGVNGAPGADGLPGADGIDGTDGAPGPAGPALTAFGQSTSGSTVSFGTGTFTDVFPGPSNILTPPAGSYAVNFAVGFLTIEAVEAQCIVAIDSGTAANVSVPDVNYGSSVHGSVSGTGWLTVNGSQNVTVKCSDVDGAGTGPQAVADDANLNLLPIASITVPTVP</sequence>